<comment type="caution">
    <text evidence="3">The sequence shown here is derived from an EMBL/GenBank/DDBJ whole genome shotgun (WGS) entry which is preliminary data.</text>
</comment>
<reference evidence="4 5" key="1">
    <citation type="submission" date="2019-08" db="EMBL/GenBank/DDBJ databases">
        <title>Draft genome sequences of two oriental melons (Cucumis melo L. var makuwa).</title>
        <authorList>
            <person name="Kwon S.-Y."/>
        </authorList>
    </citation>
    <scope>NUCLEOTIDE SEQUENCE [LARGE SCALE GENOMIC DNA]</scope>
    <source>
        <strain evidence="5">cv. Chang Bougi</strain>
        <strain evidence="4">cv. SW 3</strain>
        <tissue evidence="3">Leaf</tissue>
    </source>
</reference>
<feature type="region of interest" description="Disordered" evidence="1">
    <location>
        <begin position="142"/>
        <end position="163"/>
    </location>
</feature>
<evidence type="ECO:0000313" key="3">
    <source>
        <dbReference type="EMBL" id="TYK03301.1"/>
    </source>
</evidence>
<dbReference type="EMBL" id="SSTD01015292">
    <property type="protein sequence ID" value="TYK03301.1"/>
    <property type="molecule type" value="Genomic_DNA"/>
</dbReference>
<evidence type="ECO:0000313" key="4">
    <source>
        <dbReference type="Proteomes" id="UP000321393"/>
    </source>
</evidence>
<accession>A0A5D3BU96</accession>
<dbReference type="PANTHER" id="PTHR47481:SF22">
    <property type="entry name" value="RETROTRANSPOSON GAG DOMAIN-CONTAINING PROTEIN"/>
    <property type="match status" value="1"/>
</dbReference>
<organism evidence="3 5">
    <name type="scientific">Cucumis melo var. makuwa</name>
    <name type="common">Oriental melon</name>
    <dbReference type="NCBI Taxonomy" id="1194695"/>
    <lineage>
        <taxon>Eukaryota</taxon>
        <taxon>Viridiplantae</taxon>
        <taxon>Streptophyta</taxon>
        <taxon>Embryophyta</taxon>
        <taxon>Tracheophyta</taxon>
        <taxon>Spermatophyta</taxon>
        <taxon>Magnoliopsida</taxon>
        <taxon>eudicotyledons</taxon>
        <taxon>Gunneridae</taxon>
        <taxon>Pentapetalae</taxon>
        <taxon>rosids</taxon>
        <taxon>fabids</taxon>
        <taxon>Cucurbitales</taxon>
        <taxon>Cucurbitaceae</taxon>
        <taxon>Benincaseae</taxon>
        <taxon>Cucumis</taxon>
    </lineage>
</organism>
<dbReference type="PANTHER" id="PTHR47481">
    <property type="match status" value="1"/>
</dbReference>
<evidence type="ECO:0000313" key="5">
    <source>
        <dbReference type="Proteomes" id="UP000321947"/>
    </source>
</evidence>
<evidence type="ECO:0000256" key="1">
    <source>
        <dbReference type="SAM" id="MobiDB-lite"/>
    </source>
</evidence>
<protein>
    <submittedName>
        <fullName evidence="3">Integrase, catalytic core</fullName>
    </submittedName>
</protein>
<dbReference type="EMBL" id="SSTE01005668">
    <property type="protein sequence ID" value="KAA0060692.1"/>
    <property type="molecule type" value="Genomic_DNA"/>
</dbReference>
<evidence type="ECO:0000313" key="2">
    <source>
        <dbReference type="EMBL" id="KAA0060692.1"/>
    </source>
</evidence>
<name>A0A5D3BU96_CUCMM</name>
<dbReference type="AlphaFoldDB" id="A0A5D3BU96"/>
<gene>
    <name evidence="3" type="ORF">E5676_scaffold298G001390</name>
    <name evidence="2" type="ORF">E6C27_scaffold22G005970</name>
</gene>
<sequence length="174" mass="19538">MLNCNSTMDISANLHGVYSARCLAQAMQFKSKLQNIKKEAMPLKEYFMKIQQCVNAMASVNKPVSPEDHILYVLVELGLEYESMISVICAYTDSPSIQDITSLLLTKESRIECTFSVESSLPSANLAAQGLENNIDQPIKQQNTYKSNTNNRRGRGWGRSNYGGRFNRNNMSLL</sequence>
<dbReference type="Pfam" id="PF14223">
    <property type="entry name" value="Retrotran_gag_2"/>
    <property type="match status" value="1"/>
</dbReference>
<dbReference type="Proteomes" id="UP000321393">
    <property type="component" value="Unassembled WGS sequence"/>
</dbReference>
<dbReference type="OrthoDB" id="1912561at2759"/>
<dbReference type="Proteomes" id="UP000321947">
    <property type="component" value="Unassembled WGS sequence"/>
</dbReference>
<proteinExistence type="predicted"/>